<name>A0A178DA74_9EURO</name>
<organism evidence="2 3">
    <name type="scientific">Fonsecaea nubica</name>
    <dbReference type="NCBI Taxonomy" id="856822"/>
    <lineage>
        <taxon>Eukaryota</taxon>
        <taxon>Fungi</taxon>
        <taxon>Dikarya</taxon>
        <taxon>Ascomycota</taxon>
        <taxon>Pezizomycotina</taxon>
        <taxon>Eurotiomycetes</taxon>
        <taxon>Chaetothyriomycetidae</taxon>
        <taxon>Chaetothyriales</taxon>
        <taxon>Herpotrichiellaceae</taxon>
        <taxon>Fonsecaea</taxon>
    </lineage>
</organism>
<sequence length="159" mass="17367">MNTFSASMTTISGPPARDPDRPFVSLRIVTWTSSGLGFTVNHIISDDDDDDFGNEKLDVRTSMSKLELEQRVLDDDASICGPCRESVTCGHFCRTRETRIDVENFNVANRDETVSQAKLAPDGNHGGEEQDSTHPSTLVADVSYWPLACSSPATPSTMP</sequence>
<comment type="caution">
    <text evidence="2">The sequence shown here is derived from an EMBL/GenBank/DDBJ whole genome shotgun (WGS) entry which is preliminary data.</text>
</comment>
<dbReference type="RefSeq" id="XP_022503226.1">
    <property type="nucleotide sequence ID" value="XM_022640970.1"/>
</dbReference>
<accession>A0A178DA74</accession>
<keyword evidence="3" id="KW-1185">Reference proteome</keyword>
<dbReference type="AlphaFoldDB" id="A0A178DA74"/>
<proteinExistence type="predicted"/>
<dbReference type="EMBL" id="LVCJ01000011">
    <property type="protein sequence ID" value="OAL38214.1"/>
    <property type="molecule type" value="Genomic_DNA"/>
</dbReference>
<feature type="region of interest" description="Disordered" evidence="1">
    <location>
        <begin position="115"/>
        <end position="137"/>
    </location>
</feature>
<evidence type="ECO:0000313" key="2">
    <source>
        <dbReference type="EMBL" id="OAL38214.1"/>
    </source>
</evidence>
<gene>
    <name evidence="2" type="ORF">AYO20_02666</name>
</gene>
<protein>
    <submittedName>
        <fullName evidence="2">Uncharacterized protein</fullName>
    </submittedName>
</protein>
<reference evidence="2 3" key="1">
    <citation type="submission" date="2016-03" db="EMBL/GenBank/DDBJ databases">
        <title>The draft genome sequence of Fonsecaea nubica causative agent of cutaneous subcutaneous infection in human host.</title>
        <authorList>
            <person name="Costa F."/>
            <person name="Sybren D.H."/>
            <person name="Raittz R.T."/>
            <person name="Weiss V.A."/>
            <person name="Leao A.C."/>
            <person name="Gomes R."/>
            <person name="De Souza E.M."/>
            <person name="Pedrosa F.O."/>
            <person name="Steffens M.B."/>
            <person name="Bombassaro A."/>
            <person name="Tadra-Sfeir M.Z."/>
            <person name="Moreno L.F."/>
            <person name="Najafzadeh M.J."/>
            <person name="Felipe M.S."/>
            <person name="Teixeira M."/>
            <person name="Sun J."/>
            <person name="Xi L."/>
            <person name="Castro M.A."/>
            <person name="Vicente V.A."/>
        </authorList>
    </citation>
    <scope>NUCLEOTIDE SEQUENCE [LARGE SCALE GENOMIC DNA]</scope>
    <source>
        <strain evidence="2 3">CBS 269.64</strain>
    </source>
</reference>
<dbReference type="GeneID" id="34586089"/>
<evidence type="ECO:0000256" key="1">
    <source>
        <dbReference type="SAM" id="MobiDB-lite"/>
    </source>
</evidence>
<dbReference type="Proteomes" id="UP000185904">
    <property type="component" value="Unassembled WGS sequence"/>
</dbReference>
<evidence type="ECO:0000313" key="3">
    <source>
        <dbReference type="Proteomes" id="UP000185904"/>
    </source>
</evidence>